<dbReference type="AlphaFoldDB" id="A0A839TS54"/>
<evidence type="ECO:0000256" key="1">
    <source>
        <dbReference type="SAM" id="SignalP"/>
    </source>
</evidence>
<name>A0A839TS54_9BACL</name>
<reference evidence="3 4" key="1">
    <citation type="submission" date="2020-08" db="EMBL/GenBank/DDBJ databases">
        <title>Genomic Encyclopedia of Type Strains, Phase III (KMG-III): the genomes of soil and plant-associated and newly described type strains.</title>
        <authorList>
            <person name="Whitman W."/>
        </authorList>
    </citation>
    <scope>NUCLEOTIDE SEQUENCE [LARGE SCALE GENOMIC DNA]</scope>
    <source>
        <strain evidence="3 4">CECT 5831</strain>
    </source>
</reference>
<gene>
    <name evidence="3" type="ORF">FHS19_004609</name>
</gene>
<feature type="domain" description="DUF1541" evidence="2">
    <location>
        <begin position="76"/>
        <end position="127"/>
    </location>
</feature>
<feature type="domain" description="DUF1541" evidence="2">
    <location>
        <begin position="140"/>
        <end position="190"/>
    </location>
</feature>
<organism evidence="3 4">
    <name type="scientific">Paenibacillus rhizosphaerae</name>
    <dbReference type="NCBI Taxonomy" id="297318"/>
    <lineage>
        <taxon>Bacteria</taxon>
        <taxon>Bacillati</taxon>
        <taxon>Bacillota</taxon>
        <taxon>Bacilli</taxon>
        <taxon>Bacillales</taxon>
        <taxon>Paenibacillaceae</taxon>
        <taxon>Paenibacillus</taxon>
    </lineage>
</organism>
<sequence length="198" mass="21003">MMKNQWLMLIAAAMLLLGGCQNNDTASEPASVTPSQHEHAADDSDMNMDQMDEMHHSGSGEVPEGLKEAANPAFKVGSQAIIEAGHMKGMKGAKATIVGAYDTTAYAVSYTPTTGGPKVTNHKWVIHEEVQNAGAEPFKPGDEVVLEADHMPGMKGAKATIDSAEKTTVYMVDYEPTTGGNPVTNHMWVTGSELSAAQ</sequence>
<dbReference type="Gene3D" id="2.30.30.1210">
    <property type="entry name" value="Domain of unknown function DUF1541"/>
    <property type="match status" value="1"/>
</dbReference>
<dbReference type="Proteomes" id="UP000517523">
    <property type="component" value="Unassembled WGS sequence"/>
</dbReference>
<keyword evidence="1" id="KW-0732">Signal</keyword>
<feature type="signal peptide" evidence="1">
    <location>
        <begin position="1"/>
        <end position="26"/>
    </location>
</feature>
<feature type="chain" id="PRO_5032569962" description="DUF1541 domain-containing protein" evidence="1">
    <location>
        <begin position="27"/>
        <end position="198"/>
    </location>
</feature>
<accession>A0A839TS54</accession>
<comment type="caution">
    <text evidence="3">The sequence shown here is derived from an EMBL/GenBank/DDBJ whole genome shotgun (WGS) entry which is preliminary data.</text>
</comment>
<dbReference type="PROSITE" id="PS51257">
    <property type="entry name" value="PROKAR_LIPOPROTEIN"/>
    <property type="match status" value="1"/>
</dbReference>
<evidence type="ECO:0000259" key="2">
    <source>
        <dbReference type="Pfam" id="PF07563"/>
    </source>
</evidence>
<protein>
    <recommendedName>
        <fullName evidence="2">DUF1541 domain-containing protein</fullName>
    </recommendedName>
</protein>
<dbReference type="EMBL" id="JACHXJ010000004">
    <property type="protein sequence ID" value="MBB3129904.1"/>
    <property type="molecule type" value="Genomic_DNA"/>
</dbReference>
<proteinExistence type="predicted"/>
<evidence type="ECO:0000313" key="4">
    <source>
        <dbReference type="Proteomes" id="UP000517523"/>
    </source>
</evidence>
<evidence type="ECO:0000313" key="3">
    <source>
        <dbReference type="EMBL" id="MBB3129904.1"/>
    </source>
</evidence>
<dbReference type="InterPro" id="IPR011438">
    <property type="entry name" value="DUF1541"/>
</dbReference>
<dbReference type="Pfam" id="PF07563">
    <property type="entry name" value="DUF1541"/>
    <property type="match status" value="2"/>
</dbReference>